<dbReference type="EMBL" id="JBHFFA010000003">
    <property type="protein sequence ID" value="KAL2634897.1"/>
    <property type="molecule type" value="Genomic_DNA"/>
</dbReference>
<name>A0ABD1YZX0_9MARC</name>
<proteinExistence type="predicted"/>
<comment type="caution">
    <text evidence="1">The sequence shown here is derived from an EMBL/GenBank/DDBJ whole genome shotgun (WGS) entry which is preliminary data.</text>
</comment>
<accession>A0ABD1YZX0</accession>
<evidence type="ECO:0000313" key="1">
    <source>
        <dbReference type="EMBL" id="KAL2634897.1"/>
    </source>
</evidence>
<protein>
    <submittedName>
        <fullName evidence="1">Uncharacterized protein</fullName>
    </submittedName>
</protein>
<dbReference type="AlphaFoldDB" id="A0ABD1YZX0"/>
<organism evidence="1 2">
    <name type="scientific">Riccia fluitans</name>
    <dbReference type="NCBI Taxonomy" id="41844"/>
    <lineage>
        <taxon>Eukaryota</taxon>
        <taxon>Viridiplantae</taxon>
        <taxon>Streptophyta</taxon>
        <taxon>Embryophyta</taxon>
        <taxon>Marchantiophyta</taxon>
        <taxon>Marchantiopsida</taxon>
        <taxon>Marchantiidae</taxon>
        <taxon>Marchantiales</taxon>
        <taxon>Ricciaceae</taxon>
        <taxon>Riccia</taxon>
    </lineage>
</organism>
<sequence>MGDLVGRAAIGHSDGGRAWQEMQGIDARKPTTTVYDSFVGAQVKAEEGCIVAPSLKTALLMTNGPI</sequence>
<dbReference type="Proteomes" id="UP001605036">
    <property type="component" value="Unassembled WGS sequence"/>
</dbReference>
<keyword evidence="2" id="KW-1185">Reference proteome</keyword>
<evidence type="ECO:0000313" key="2">
    <source>
        <dbReference type="Proteomes" id="UP001605036"/>
    </source>
</evidence>
<gene>
    <name evidence="1" type="ORF">R1flu_006376</name>
</gene>
<reference evidence="1 2" key="1">
    <citation type="submission" date="2024-09" db="EMBL/GenBank/DDBJ databases">
        <title>Chromosome-scale assembly of Riccia fluitans.</title>
        <authorList>
            <person name="Paukszto L."/>
            <person name="Sawicki J."/>
            <person name="Karawczyk K."/>
            <person name="Piernik-Szablinska J."/>
            <person name="Szczecinska M."/>
            <person name="Mazdziarz M."/>
        </authorList>
    </citation>
    <scope>NUCLEOTIDE SEQUENCE [LARGE SCALE GENOMIC DNA]</scope>
    <source>
        <strain evidence="1">Rf_01</strain>
        <tissue evidence="1">Aerial parts of the thallus</tissue>
    </source>
</reference>